<sequence>MLDWDLLCCLVLTWNSLYSFWVMKDCWAALLLIGKKMVSSDSDSTSSRSLRLMLLTRSGLSLFLMSIPESVLISMCCKDRHFCRPLSRSPISSGFPLTMSS</sequence>
<dbReference type="EMBL" id="HBUE01146105">
    <property type="protein sequence ID" value="CAG6503018.1"/>
    <property type="molecule type" value="Transcribed_RNA"/>
</dbReference>
<evidence type="ECO:0000313" key="1">
    <source>
        <dbReference type="EMBL" id="CAG6503015.1"/>
    </source>
</evidence>
<dbReference type="EMBL" id="HBUE01146103">
    <property type="protein sequence ID" value="CAG6503011.1"/>
    <property type="molecule type" value="Transcribed_RNA"/>
</dbReference>
<dbReference type="EMBL" id="HBUE01251004">
    <property type="protein sequence ID" value="CAG6554266.1"/>
    <property type="molecule type" value="Transcribed_RNA"/>
</dbReference>
<proteinExistence type="predicted"/>
<dbReference type="EMBL" id="HBUE01251003">
    <property type="protein sequence ID" value="CAG6554263.1"/>
    <property type="molecule type" value="Transcribed_RNA"/>
</dbReference>
<organism evidence="1">
    <name type="scientific">Culex pipiens</name>
    <name type="common">House mosquito</name>
    <dbReference type="NCBI Taxonomy" id="7175"/>
    <lineage>
        <taxon>Eukaryota</taxon>
        <taxon>Metazoa</taxon>
        <taxon>Ecdysozoa</taxon>
        <taxon>Arthropoda</taxon>
        <taxon>Hexapoda</taxon>
        <taxon>Insecta</taxon>
        <taxon>Pterygota</taxon>
        <taxon>Neoptera</taxon>
        <taxon>Endopterygota</taxon>
        <taxon>Diptera</taxon>
        <taxon>Nematocera</taxon>
        <taxon>Culicoidea</taxon>
        <taxon>Culicidae</taxon>
        <taxon>Culicinae</taxon>
        <taxon>Culicini</taxon>
        <taxon>Culex</taxon>
        <taxon>Culex</taxon>
    </lineage>
</organism>
<dbReference type="EMBL" id="HBUE01251002">
    <property type="protein sequence ID" value="CAG6554259.1"/>
    <property type="molecule type" value="Transcribed_RNA"/>
</dbReference>
<dbReference type="EMBL" id="HBUE01251001">
    <property type="protein sequence ID" value="CAG6554255.1"/>
    <property type="molecule type" value="Transcribed_RNA"/>
</dbReference>
<accession>A0A8D8CZ21</accession>
<dbReference type="EMBL" id="HBUE01146104">
    <property type="protein sequence ID" value="CAG6503015.1"/>
    <property type="molecule type" value="Transcribed_RNA"/>
</dbReference>
<name>A0A8D8CZ21_CULPI</name>
<reference evidence="1" key="1">
    <citation type="submission" date="2021-05" db="EMBL/GenBank/DDBJ databases">
        <authorList>
            <person name="Alioto T."/>
            <person name="Alioto T."/>
            <person name="Gomez Garrido J."/>
        </authorList>
    </citation>
    <scope>NUCLEOTIDE SEQUENCE</scope>
</reference>
<protein>
    <submittedName>
        <fullName evidence="1">(northern house mosquito) hypothetical protein</fullName>
    </submittedName>
</protein>
<dbReference type="EMBL" id="HBUE01146102">
    <property type="protein sequence ID" value="CAG6503007.1"/>
    <property type="molecule type" value="Transcribed_RNA"/>
</dbReference>
<dbReference type="AlphaFoldDB" id="A0A8D8CZ21"/>